<dbReference type="Pfam" id="PF01475">
    <property type="entry name" value="FUR"/>
    <property type="match status" value="1"/>
</dbReference>
<evidence type="ECO:0000256" key="8">
    <source>
        <dbReference type="PIRSR" id="PIRSR602481-2"/>
    </source>
</evidence>
<evidence type="ECO:0000256" key="7">
    <source>
        <dbReference type="PIRSR" id="PIRSR602481-1"/>
    </source>
</evidence>
<evidence type="ECO:0000256" key="6">
    <source>
        <dbReference type="ARBA" id="ARBA00023163"/>
    </source>
</evidence>
<reference evidence="9 10" key="1">
    <citation type="submission" date="2014-02" db="EMBL/GenBank/DDBJ databases">
        <title>The small core and large imbalanced accessory genome model reveals a collaborative survival strategy of Sorangium cellulosum strains in nature.</title>
        <authorList>
            <person name="Han K."/>
            <person name="Peng R."/>
            <person name="Blom J."/>
            <person name="Li Y.-Z."/>
        </authorList>
    </citation>
    <scope>NUCLEOTIDE SEQUENCE [LARGE SCALE GENOMIC DNA]</scope>
    <source>
        <strain evidence="9 10">So0157-25</strain>
    </source>
</reference>
<dbReference type="InterPro" id="IPR043135">
    <property type="entry name" value="Fur_C"/>
</dbReference>
<dbReference type="GO" id="GO:0003700">
    <property type="term" value="F:DNA-binding transcription factor activity"/>
    <property type="evidence" value="ECO:0007669"/>
    <property type="project" value="InterPro"/>
</dbReference>
<keyword evidence="3 7" id="KW-0862">Zinc</keyword>
<dbReference type="GO" id="GO:0000976">
    <property type="term" value="F:transcription cis-regulatory region binding"/>
    <property type="evidence" value="ECO:0007669"/>
    <property type="project" value="TreeGrafter"/>
</dbReference>
<dbReference type="Proteomes" id="UP000075420">
    <property type="component" value="Unassembled WGS sequence"/>
</dbReference>
<keyword evidence="2" id="KW-0678">Repressor</keyword>
<comment type="cofactor">
    <cofactor evidence="8">
        <name>Mn(2+)</name>
        <dbReference type="ChEBI" id="CHEBI:29035"/>
    </cofactor>
    <cofactor evidence="8">
        <name>Fe(2+)</name>
        <dbReference type="ChEBI" id="CHEBI:29033"/>
    </cofactor>
    <text evidence="8">Binds 1 Mn(2+) or Fe(2+) ion per subunit.</text>
</comment>
<dbReference type="PANTHER" id="PTHR33202:SF7">
    <property type="entry name" value="FERRIC UPTAKE REGULATION PROTEIN"/>
    <property type="match status" value="1"/>
</dbReference>
<feature type="binding site" evidence="7">
    <location>
        <position position="108"/>
    </location>
    <ligand>
        <name>Zn(2+)</name>
        <dbReference type="ChEBI" id="CHEBI:29105"/>
    </ligand>
</feature>
<protein>
    <submittedName>
        <fullName evidence="9">Fur family transcriptional regulator</fullName>
    </submittedName>
</protein>
<dbReference type="PANTHER" id="PTHR33202">
    <property type="entry name" value="ZINC UPTAKE REGULATION PROTEIN"/>
    <property type="match status" value="1"/>
</dbReference>
<dbReference type="GO" id="GO:1900376">
    <property type="term" value="P:regulation of secondary metabolite biosynthetic process"/>
    <property type="evidence" value="ECO:0007669"/>
    <property type="project" value="TreeGrafter"/>
</dbReference>
<keyword evidence="7" id="KW-0479">Metal-binding</keyword>
<comment type="cofactor">
    <cofactor evidence="7">
        <name>Zn(2+)</name>
        <dbReference type="ChEBI" id="CHEBI:29105"/>
    </cofactor>
    <text evidence="7">Binds 1 zinc ion per subunit.</text>
</comment>
<gene>
    <name evidence="9" type="ORF">BE08_31135</name>
</gene>
<evidence type="ECO:0000256" key="3">
    <source>
        <dbReference type="ARBA" id="ARBA00022833"/>
    </source>
</evidence>
<dbReference type="Gene3D" id="1.10.10.10">
    <property type="entry name" value="Winged helix-like DNA-binding domain superfamily/Winged helix DNA-binding domain"/>
    <property type="match status" value="1"/>
</dbReference>
<comment type="caution">
    <text evidence="9">The sequence shown here is derived from an EMBL/GenBank/DDBJ whole genome shotgun (WGS) entry which is preliminary data.</text>
</comment>
<sequence>MARSKAGQSAEQLREQIRATGLRATSPRIAVLQSLGRSRTPVSHAELAAELAPKGWDRATIYRNLIDLTNAGLVRRTDMGDHLWRFELREGTGEHATDEHPHFMCDTCGDVLCLPDESIEIKAARGAPRALRRKGLQIQIKGRCDRCVQP</sequence>
<dbReference type="InterPro" id="IPR036388">
    <property type="entry name" value="WH-like_DNA-bd_sf"/>
</dbReference>
<feature type="binding site" evidence="7">
    <location>
        <position position="105"/>
    </location>
    <ligand>
        <name>Zn(2+)</name>
        <dbReference type="ChEBI" id="CHEBI:29105"/>
    </ligand>
</feature>
<keyword evidence="6" id="KW-0804">Transcription</keyword>
<name>A0A150PLZ3_SORCE</name>
<dbReference type="InterPro" id="IPR036390">
    <property type="entry name" value="WH_DNA-bd_sf"/>
</dbReference>
<organism evidence="9 10">
    <name type="scientific">Sorangium cellulosum</name>
    <name type="common">Polyangium cellulosum</name>
    <dbReference type="NCBI Taxonomy" id="56"/>
    <lineage>
        <taxon>Bacteria</taxon>
        <taxon>Pseudomonadati</taxon>
        <taxon>Myxococcota</taxon>
        <taxon>Polyangia</taxon>
        <taxon>Polyangiales</taxon>
        <taxon>Polyangiaceae</taxon>
        <taxon>Sorangium</taxon>
    </lineage>
</organism>
<evidence type="ECO:0000256" key="4">
    <source>
        <dbReference type="ARBA" id="ARBA00023015"/>
    </source>
</evidence>
<evidence type="ECO:0000256" key="2">
    <source>
        <dbReference type="ARBA" id="ARBA00022491"/>
    </source>
</evidence>
<feature type="binding site" evidence="7">
    <location>
        <position position="144"/>
    </location>
    <ligand>
        <name>Zn(2+)</name>
        <dbReference type="ChEBI" id="CHEBI:29105"/>
    </ligand>
</feature>
<dbReference type="InterPro" id="IPR002481">
    <property type="entry name" value="FUR"/>
</dbReference>
<dbReference type="EMBL" id="JELY01001202">
    <property type="protein sequence ID" value="KYF56576.1"/>
    <property type="molecule type" value="Genomic_DNA"/>
</dbReference>
<evidence type="ECO:0000313" key="9">
    <source>
        <dbReference type="EMBL" id="KYF56576.1"/>
    </source>
</evidence>
<dbReference type="SUPFAM" id="SSF46785">
    <property type="entry name" value="Winged helix' DNA-binding domain"/>
    <property type="match status" value="1"/>
</dbReference>
<dbReference type="Gene3D" id="3.30.1490.190">
    <property type="match status" value="1"/>
</dbReference>
<comment type="similarity">
    <text evidence="1">Belongs to the Fur family.</text>
</comment>
<keyword evidence="8" id="KW-0408">Iron</keyword>
<keyword evidence="5" id="KW-0238">DNA-binding</keyword>
<evidence type="ECO:0000256" key="1">
    <source>
        <dbReference type="ARBA" id="ARBA00007957"/>
    </source>
</evidence>
<dbReference type="AlphaFoldDB" id="A0A150PLZ3"/>
<keyword evidence="4" id="KW-0805">Transcription regulation</keyword>
<evidence type="ECO:0000313" key="10">
    <source>
        <dbReference type="Proteomes" id="UP000075420"/>
    </source>
</evidence>
<feature type="binding site" evidence="7">
    <location>
        <position position="147"/>
    </location>
    <ligand>
        <name>Zn(2+)</name>
        <dbReference type="ChEBI" id="CHEBI:29105"/>
    </ligand>
</feature>
<proteinExistence type="inferred from homology"/>
<accession>A0A150PLZ3</accession>
<feature type="binding site" evidence="8">
    <location>
        <position position="120"/>
    </location>
    <ligand>
        <name>Fe cation</name>
        <dbReference type="ChEBI" id="CHEBI:24875"/>
    </ligand>
</feature>
<dbReference type="GO" id="GO:0045892">
    <property type="term" value="P:negative regulation of DNA-templated transcription"/>
    <property type="evidence" value="ECO:0007669"/>
    <property type="project" value="TreeGrafter"/>
</dbReference>
<evidence type="ECO:0000256" key="5">
    <source>
        <dbReference type="ARBA" id="ARBA00023125"/>
    </source>
</evidence>
<dbReference type="GO" id="GO:0008270">
    <property type="term" value="F:zinc ion binding"/>
    <property type="evidence" value="ECO:0007669"/>
    <property type="project" value="TreeGrafter"/>
</dbReference>